<sequence length="330" mass="36234">MQMRRLALLALLCLAPLAARAACEGRDLRATLSEETQAAVAAAAARHPYPEGNRWRAERDGRVIDILGTIHLDDPRLARIAEDFRQALARADLLLVEMSPEDEAALRRNFASDPGRLLLPGAQTLPALMPDAAWARLAEELRARGIPPAMGARMQPWYLSLQLAIPACAAETIAAGARGLDHRVTGMAKETGVPIRSLEDPETLFSLFEDEPLERQVRLMQASLLPEGRGEDIFATLVESYFDETHAEAWELSRLLATETVALPEEEVNALYDELAEELLAARNRAWIEVIESAGAERIALAFGAAHLFGEAGVLALLEREGYTLTRLDF</sequence>
<comment type="caution">
    <text evidence="2">The sequence shown here is derived from an EMBL/GenBank/DDBJ whole genome shotgun (WGS) entry which is preliminary data.</text>
</comment>
<evidence type="ECO:0000313" key="3">
    <source>
        <dbReference type="Proteomes" id="UP000253370"/>
    </source>
</evidence>
<keyword evidence="3" id="KW-1185">Reference proteome</keyword>
<feature type="chain" id="PRO_5016817170" evidence="1">
    <location>
        <begin position="22"/>
        <end position="330"/>
    </location>
</feature>
<evidence type="ECO:0000256" key="1">
    <source>
        <dbReference type="SAM" id="SignalP"/>
    </source>
</evidence>
<reference evidence="2 3" key="1">
    <citation type="submission" date="2018-07" db="EMBL/GenBank/DDBJ databases">
        <title>Rhodosalinus sp. strain E84T genomic sequence and assembly.</title>
        <authorList>
            <person name="Liu Z.-W."/>
            <person name="Lu D.-C."/>
        </authorList>
    </citation>
    <scope>NUCLEOTIDE SEQUENCE [LARGE SCALE GENOMIC DNA]</scope>
    <source>
        <strain evidence="2 3">E84</strain>
    </source>
</reference>
<feature type="signal peptide" evidence="1">
    <location>
        <begin position="1"/>
        <end position="21"/>
    </location>
</feature>
<accession>A0A365UCW0</accession>
<dbReference type="EMBL" id="QNTQ01000002">
    <property type="protein sequence ID" value="RBI87161.1"/>
    <property type="molecule type" value="Genomic_DNA"/>
</dbReference>
<proteinExistence type="predicted"/>
<dbReference type="Pfam" id="PF01963">
    <property type="entry name" value="TraB_PrgY_gumN"/>
    <property type="match status" value="1"/>
</dbReference>
<dbReference type="PANTHER" id="PTHR40590:SF1">
    <property type="entry name" value="CYTOPLASMIC PROTEIN"/>
    <property type="match status" value="1"/>
</dbReference>
<keyword evidence="1" id="KW-0732">Signal</keyword>
<evidence type="ECO:0000313" key="2">
    <source>
        <dbReference type="EMBL" id="RBI87161.1"/>
    </source>
</evidence>
<name>A0A365UCW0_9RHOB</name>
<dbReference type="Proteomes" id="UP000253370">
    <property type="component" value="Unassembled WGS sequence"/>
</dbReference>
<dbReference type="InterPro" id="IPR002816">
    <property type="entry name" value="TraB/PrgY/GumN_fam"/>
</dbReference>
<gene>
    <name evidence="2" type="ORF">DRV85_03290</name>
</gene>
<dbReference type="AlphaFoldDB" id="A0A365UCW0"/>
<organism evidence="2 3">
    <name type="scientific">Rhodosalinus halophilus</name>
    <dbReference type="NCBI Taxonomy" id="2259333"/>
    <lineage>
        <taxon>Bacteria</taxon>
        <taxon>Pseudomonadati</taxon>
        <taxon>Pseudomonadota</taxon>
        <taxon>Alphaproteobacteria</taxon>
        <taxon>Rhodobacterales</taxon>
        <taxon>Paracoccaceae</taxon>
        <taxon>Rhodosalinus</taxon>
    </lineage>
</organism>
<dbReference type="InterPro" id="IPR047111">
    <property type="entry name" value="YbaP-like"/>
</dbReference>
<dbReference type="PANTHER" id="PTHR40590">
    <property type="entry name" value="CYTOPLASMIC PROTEIN-RELATED"/>
    <property type="match status" value="1"/>
</dbReference>
<dbReference type="CDD" id="cd14789">
    <property type="entry name" value="Tiki"/>
    <property type="match status" value="1"/>
</dbReference>
<protein>
    <submittedName>
        <fullName evidence="2">TraB/GumN family protein</fullName>
    </submittedName>
</protein>